<keyword evidence="6 9" id="KW-0418">Kinase</keyword>
<dbReference type="InterPro" id="IPR008145">
    <property type="entry name" value="GK/Ca_channel_bsu"/>
</dbReference>
<evidence type="ECO:0000313" key="11">
    <source>
        <dbReference type="EMBL" id="CAK9119996.1"/>
    </source>
</evidence>
<dbReference type="NCBIfam" id="TIGR03263">
    <property type="entry name" value="guanyl_kin"/>
    <property type="match status" value="1"/>
</dbReference>
<dbReference type="NCBIfam" id="TIGR01045">
    <property type="entry name" value="RPE1"/>
    <property type="match status" value="1"/>
</dbReference>
<evidence type="ECO:0000256" key="4">
    <source>
        <dbReference type="ARBA" id="ARBA00022679"/>
    </source>
</evidence>
<feature type="domain" description="Guanylate kinase-like" evidence="10">
    <location>
        <begin position="56"/>
        <end position="234"/>
    </location>
</feature>
<organism evidence="11 12">
    <name type="scientific">Rickettsia helvetica</name>
    <dbReference type="NCBI Taxonomy" id="35789"/>
    <lineage>
        <taxon>Bacteria</taxon>
        <taxon>Pseudomonadati</taxon>
        <taxon>Pseudomonadota</taxon>
        <taxon>Alphaproteobacteria</taxon>
        <taxon>Rickettsiales</taxon>
        <taxon>Rickettsiaceae</taxon>
        <taxon>Rickettsieae</taxon>
        <taxon>Rickettsia</taxon>
        <taxon>spotted fever group</taxon>
    </lineage>
</organism>
<dbReference type="RefSeq" id="WP_010421208.1">
    <property type="nucleotide sequence ID" value="NZ_OY974080.1"/>
</dbReference>
<evidence type="ECO:0000256" key="6">
    <source>
        <dbReference type="ARBA" id="ARBA00022777"/>
    </source>
</evidence>
<evidence type="ECO:0000313" key="12">
    <source>
        <dbReference type="Proteomes" id="UP001642485"/>
    </source>
</evidence>
<dbReference type="PROSITE" id="PS50052">
    <property type="entry name" value="GUANYLATE_KINASE_2"/>
    <property type="match status" value="1"/>
</dbReference>
<dbReference type="HAMAP" id="MF_00328">
    <property type="entry name" value="Guanylate_kinase"/>
    <property type="match status" value="1"/>
</dbReference>
<sequence>MTTKNKRVLQKFAYREEFKGDTEHSTAAYIDIREDASTGSTSKLPLEVEFPKNSKGLIIILSSPSGTGKSSLAKALLKIDNNLRLSISTTTRKPRLGEVEGINYYFKTGLEFEELVKQNKFLEYAKIYDNYYGTPKEYVEMLLNQGLDVLFDIDWQGARSIKKNAADVVAIFVLPPSIEILEQRLRNRATDNEEAIKLRMQSAQNEISHANEYDYVITNDDFDRTLKKIHAIIVAEREKVF</sequence>
<comment type="subcellular location">
    <subcellularLocation>
        <location evidence="9">Cytoplasm</location>
    </subcellularLocation>
</comment>
<dbReference type="PANTHER" id="PTHR23117">
    <property type="entry name" value="GUANYLATE KINASE-RELATED"/>
    <property type="match status" value="1"/>
</dbReference>
<dbReference type="Gene3D" id="3.30.63.10">
    <property type="entry name" value="Guanylate Kinase phosphate binding domain"/>
    <property type="match status" value="1"/>
</dbReference>
<name>A0ABM9NAE7_RICHE</name>
<evidence type="ECO:0000259" key="10">
    <source>
        <dbReference type="PROSITE" id="PS50052"/>
    </source>
</evidence>
<evidence type="ECO:0000256" key="5">
    <source>
        <dbReference type="ARBA" id="ARBA00022741"/>
    </source>
</evidence>
<dbReference type="PANTHER" id="PTHR23117:SF13">
    <property type="entry name" value="GUANYLATE KINASE"/>
    <property type="match status" value="1"/>
</dbReference>
<dbReference type="InterPro" id="IPR005728">
    <property type="entry name" value="RPE1"/>
</dbReference>
<reference evidence="11 12" key="1">
    <citation type="submission" date="2024-02" db="EMBL/GenBank/DDBJ databases">
        <authorList>
            <person name="Nijsse B."/>
            <person name="Sprong H."/>
        </authorList>
    </citation>
    <scope>NUCLEOTIDE SEQUENCE [LARGE SCALE GENOMIC DNA]</scope>
    <source>
        <strain evidence="11">OB144</strain>
    </source>
</reference>
<keyword evidence="4 9" id="KW-0808">Transferase</keyword>
<comment type="catalytic activity">
    <reaction evidence="9">
        <text>GMP + ATP = GDP + ADP</text>
        <dbReference type="Rhea" id="RHEA:20780"/>
        <dbReference type="ChEBI" id="CHEBI:30616"/>
        <dbReference type="ChEBI" id="CHEBI:58115"/>
        <dbReference type="ChEBI" id="CHEBI:58189"/>
        <dbReference type="ChEBI" id="CHEBI:456216"/>
        <dbReference type="EC" id="2.7.4.8"/>
    </reaction>
</comment>
<evidence type="ECO:0000256" key="3">
    <source>
        <dbReference type="ARBA" id="ARBA00016296"/>
    </source>
</evidence>
<dbReference type="Pfam" id="PF00625">
    <property type="entry name" value="Guanylate_kin"/>
    <property type="match status" value="1"/>
</dbReference>
<keyword evidence="5 9" id="KW-0547">Nucleotide-binding</keyword>
<evidence type="ECO:0000256" key="1">
    <source>
        <dbReference type="ARBA" id="ARBA00005790"/>
    </source>
</evidence>
<dbReference type="InterPro" id="IPR008144">
    <property type="entry name" value="Guanylate_kin-like_dom"/>
</dbReference>
<dbReference type="Gene3D" id="3.40.50.300">
    <property type="entry name" value="P-loop containing nucleotide triphosphate hydrolases"/>
    <property type="match status" value="1"/>
</dbReference>
<accession>A0ABM9NAE7</accession>
<protein>
    <recommendedName>
        <fullName evidence="3 9">Guanylate kinase</fullName>
        <ecNumber evidence="2 9">2.7.4.8</ecNumber>
    </recommendedName>
    <alternativeName>
        <fullName evidence="8 9">GMP kinase</fullName>
    </alternativeName>
</protein>
<dbReference type="CDD" id="cd00071">
    <property type="entry name" value="GMPK"/>
    <property type="match status" value="1"/>
</dbReference>
<comment type="similarity">
    <text evidence="1 9">Belongs to the guanylate kinase family.</text>
</comment>
<dbReference type="EC" id="2.7.4.8" evidence="2 9"/>
<dbReference type="GO" id="GO:0016301">
    <property type="term" value="F:kinase activity"/>
    <property type="evidence" value="ECO:0007669"/>
    <property type="project" value="UniProtKB-KW"/>
</dbReference>
<feature type="binding site" evidence="9">
    <location>
        <begin position="63"/>
        <end position="70"/>
    </location>
    <ligand>
        <name>ATP</name>
        <dbReference type="ChEBI" id="CHEBI:30616"/>
    </ligand>
</feature>
<dbReference type="InterPro" id="IPR020590">
    <property type="entry name" value="Guanylate_kinase_CS"/>
</dbReference>
<evidence type="ECO:0000256" key="9">
    <source>
        <dbReference type="HAMAP-Rule" id="MF_00328"/>
    </source>
</evidence>
<proteinExistence type="inferred from homology"/>
<keyword evidence="7 9" id="KW-0067">ATP-binding</keyword>
<evidence type="ECO:0000256" key="8">
    <source>
        <dbReference type="ARBA" id="ARBA00030128"/>
    </source>
</evidence>
<evidence type="ECO:0000256" key="7">
    <source>
        <dbReference type="ARBA" id="ARBA00022840"/>
    </source>
</evidence>
<keyword evidence="9" id="KW-0963">Cytoplasm</keyword>
<dbReference type="EMBL" id="OZ018776">
    <property type="protein sequence ID" value="CAK9119996.1"/>
    <property type="molecule type" value="Genomic_DNA"/>
</dbReference>
<dbReference type="PROSITE" id="PS00856">
    <property type="entry name" value="GUANYLATE_KINASE_1"/>
    <property type="match status" value="1"/>
</dbReference>
<dbReference type="InterPro" id="IPR027417">
    <property type="entry name" value="P-loop_NTPase"/>
</dbReference>
<dbReference type="SUPFAM" id="SSF52540">
    <property type="entry name" value="P-loop containing nucleoside triphosphate hydrolases"/>
    <property type="match status" value="1"/>
</dbReference>
<dbReference type="InterPro" id="IPR017665">
    <property type="entry name" value="Guanylate_kinase"/>
</dbReference>
<gene>
    <name evidence="9 11" type="primary">gmk</name>
    <name evidence="11" type="ORF">OB144RH_01540</name>
</gene>
<dbReference type="Proteomes" id="UP001642485">
    <property type="component" value="Chromosome"/>
</dbReference>
<comment type="function">
    <text evidence="9">Essential for recycling GMP and indirectly, cGMP.</text>
</comment>
<evidence type="ECO:0000256" key="2">
    <source>
        <dbReference type="ARBA" id="ARBA00012961"/>
    </source>
</evidence>
<dbReference type="SMART" id="SM00072">
    <property type="entry name" value="GuKc"/>
    <property type="match status" value="1"/>
</dbReference>
<keyword evidence="12" id="KW-1185">Reference proteome</keyword>